<feature type="region of interest" description="Disordered" evidence="1">
    <location>
        <begin position="38"/>
        <end position="101"/>
    </location>
</feature>
<dbReference type="RefSeq" id="XP_024748539.1">
    <property type="nucleotide sequence ID" value="XM_024897775.1"/>
</dbReference>
<evidence type="ECO:0000313" key="3">
    <source>
        <dbReference type="EMBL" id="PTB65219.1"/>
    </source>
</evidence>
<evidence type="ECO:0000256" key="2">
    <source>
        <dbReference type="SAM" id="SignalP"/>
    </source>
</evidence>
<dbReference type="Proteomes" id="UP000241546">
    <property type="component" value="Unassembled WGS sequence"/>
</dbReference>
<reference evidence="4" key="1">
    <citation type="submission" date="2016-07" db="EMBL/GenBank/DDBJ databases">
        <title>Multiple horizontal gene transfer events from other fungi enriched the ability of initially mycotrophic Trichoderma (Ascomycota) to feed on dead plant biomass.</title>
        <authorList>
            <consortium name="DOE Joint Genome Institute"/>
            <person name="Atanasova L."/>
            <person name="Chenthamara K."/>
            <person name="Zhang J."/>
            <person name="Grujic M."/>
            <person name="Henrissat B."/>
            <person name="Kuo A."/>
            <person name="Aerts A."/>
            <person name="Salamov A."/>
            <person name="Lipzen A."/>
            <person name="Labutti K."/>
            <person name="Barry K."/>
            <person name="Miao Y."/>
            <person name="Rahimi M.J."/>
            <person name="Shen Q."/>
            <person name="Grigoriev I.V."/>
            <person name="Kubicek C.P."/>
            <person name="Druzhinina I.S."/>
        </authorList>
    </citation>
    <scope>NUCLEOTIDE SEQUENCE [LARGE SCALE GENOMIC DNA]</scope>
    <source>
        <strain evidence="4">TUCIM 6016</strain>
    </source>
</reference>
<name>A0A2T4B7L2_9HYPO</name>
<sequence>MKSSAVILAACAASLAGATPTFRSGNWNSTVVNWNSTTPTNWNSSSTTAASTGSSSWNSTAVTNSTTAAELPPAEAATVPTTPSSSPYWSNGTSAVGGSNETWVNRNETQFSPNETHVPVVPLIRRFRPQRKVLSRAFLPTF</sequence>
<organism evidence="3 4">
    <name type="scientific">Trichoderma citrinoviride</name>
    <dbReference type="NCBI Taxonomy" id="58853"/>
    <lineage>
        <taxon>Eukaryota</taxon>
        <taxon>Fungi</taxon>
        <taxon>Dikarya</taxon>
        <taxon>Ascomycota</taxon>
        <taxon>Pezizomycotina</taxon>
        <taxon>Sordariomycetes</taxon>
        <taxon>Hypocreomycetidae</taxon>
        <taxon>Hypocreales</taxon>
        <taxon>Hypocreaceae</taxon>
        <taxon>Trichoderma</taxon>
    </lineage>
</organism>
<evidence type="ECO:0000256" key="1">
    <source>
        <dbReference type="SAM" id="MobiDB-lite"/>
    </source>
</evidence>
<proteinExistence type="predicted"/>
<evidence type="ECO:0000313" key="4">
    <source>
        <dbReference type="Proteomes" id="UP000241546"/>
    </source>
</evidence>
<feature type="compositionally biased region" description="Polar residues" evidence="1">
    <location>
        <begin position="88"/>
        <end position="101"/>
    </location>
</feature>
<keyword evidence="2" id="KW-0732">Signal</keyword>
<feature type="compositionally biased region" description="Low complexity" evidence="1">
    <location>
        <begin position="38"/>
        <end position="87"/>
    </location>
</feature>
<gene>
    <name evidence="3" type="ORF">BBK36DRAFT_165557</name>
</gene>
<accession>A0A2T4B7L2</accession>
<feature type="signal peptide" evidence="2">
    <location>
        <begin position="1"/>
        <end position="18"/>
    </location>
</feature>
<dbReference type="OrthoDB" id="4900115at2759"/>
<dbReference type="AlphaFoldDB" id="A0A2T4B7L2"/>
<feature type="chain" id="PRO_5015616566" evidence="2">
    <location>
        <begin position="19"/>
        <end position="142"/>
    </location>
</feature>
<protein>
    <submittedName>
        <fullName evidence="3">Uncharacterized protein</fullName>
    </submittedName>
</protein>
<keyword evidence="4" id="KW-1185">Reference proteome</keyword>
<dbReference type="GeneID" id="36605893"/>
<dbReference type="EMBL" id="KZ680215">
    <property type="protein sequence ID" value="PTB65219.1"/>
    <property type="molecule type" value="Genomic_DNA"/>
</dbReference>